<evidence type="ECO:0000256" key="1">
    <source>
        <dbReference type="SAM" id="MobiDB-lite"/>
    </source>
</evidence>
<reference evidence="2" key="1">
    <citation type="journal article" date="2015" name="Nature">
        <title>Complex archaea that bridge the gap between prokaryotes and eukaryotes.</title>
        <authorList>
            <person name="Spang A."/>
            <person name="Saw J.H."/>
            <person name="Jorgensen S.L."/>
            <person name="Zaremba-Niedzwiedzka K."/>
            <person name="Martijn J."/>
            <person name="Lind A.E."/>
            <person name="van Eijk R."/>
            <person name="Schleper C."/>
            <person name="Guy L."/>
            <person name="Ettema T.J."/>
        </authorList>
    </citation>
    <scope>NUCLEOTIDE SEQUENCE</scope>
</reference>
<feature type="region of interest" description="Disordered" evidence="1">
    <location>
        <begin position="85"/>
        <end position="114"/>
    </location>
</feature>
<feature type="non-terminal residue" evidence="2">
    <location>
        <position position="114"/>
    </location>
</feature>
<dbReference type="AlphaFoldDB" id="A0A0F8Y6H0"/>
<protein>
    <recommendedName>
        <fullName evidence="3">Rubredoxin-like domain-containing protein</fullName>
    </recommendedName>
</protein>
<comment type="caution">
    <text evidence="2">The sequence shown here is derived from an EMBL/GenBank/DDBJ whole genome shotgun (WGS) entry which is preliminary data.</text>
</comment>
<proteinExistence type="predicted"/>
<dbReference type="EMBL" id="LAZR01055217">
    <property type="protein sequence ID" value="KKK76873.1"/>
    <property type="molecule type" value="Genomic_DNA"/>
</dbReference>
<organism evidence="2">
    <name type="scientific">marine sediment metagenome</name>
    <dbReference type="NCBI Taxonomy" id="412755"/>
    <lineage>
        <taxon>unclassified sequences</taxon>
        <taxon>metagenomes</taxon>
        <taxon>ecological metagenomes</taxon>
    </lineage>
</organism>
<name>A0A0F8Y6H0_9ZZZZ</name>
<evidence type="ECO:0008006" key="3">
    <source>
        <dbReference type="Google" id="ProtNLM"/>
    </source>
</evidence>
<evidence type="ECO:0000313" key="2">
    <source>
        <dbReference type="EMBL" id="KKK76873.1"/>
    </source>
</evidence>
<sequence>MKCRLLREESTNPCEEYPGVWRCRACGATGEGPKIERCPECGSPVGQRSGRIPAGTVLENNQAHILVKMGIATPEDEECTRAAGMTPSQMTDAQHAQEKVRRGIHPDDYEAYDA</sequence>
<accession>A0A0F8Y6H0</accession>
<gene>
    <name evidence="2" type="ORF">LCGC14_2859290</name>
</gene>
<feature type="compositionally biased region" description="Basic and acidic residues" evidence="1">
    <location>
        <begin position="95"/>
        <end position="108"/>
    </location>
</feature>